<dbReference type="OrthoDB" id="251046at2"/>
<keyword evidence="2" id="KW-1133">Transmembrane helix</keyword>
<proteinExistence type="predicted"/>
<dbReference type="Proteomes" id="UP000316476">
    <property type="component" value="Unassembled WGS sequence"/>
</dbReference>
<accession>A0A5C6FUH9</accession>
<evidence type="ECO:0000313" key="4">
    <source>
        <dbReference type="Proteomes" id="UP000316476"/>
    </source>
</evidence>
<organism evidence="3 4">
    <name type="scientific">Crateriforma conspicua</name>
    <dbReference type="NCBI Taxonomy" id="2527996"/>
    <lineage>
        <taxon>Bacteria</taxon>
        <taxon>Pseudomonadati</taxon>
        <taxon>Planctomycetota</taxon>
        <taxon>Planctomycetia</taxon>
        <taxon>Planctomycetales</taxon>
        <taxon>Planctomycetaceae</taxon>
        <taxon>Crateriforma</taxon>
    </lineage>
</organism>
<protein>
    <submittedName>
        <fullName evidence="3">Uncharacterized protein</fullName>
    </submittedName>
</protein>
<sequence length="299" mass="32244">MRRRTEGESSFDLFLDAICNTFGGVVFIAILLAVLIQTRAVDPVDEAGPEESSSPAELAAIADSLETKTAEIQTLSTLLQELPPPSVGGGDTDAFEKLLAEHDATIANLSTTRQGVASRLKSIAELDRELQQLQDEADEIPKELSELEAFVAGQAETLDSLVAEKQSVVRTPRQRPTSARPVVALLKSGKIYFSSFANAASSALESDQVAVSTFATRQISFRAKAGTGHSLNAAATASQLDRAKSVGYYIGIAVWPDSYDDFEAFREMMVQRSLSYQLWPQDDEDELILSIGVAAAQVQ</sequence>
<feature type="coiled-coil region" evidence="1">
    <location>
        <begin position="116"/>
        <end position="150"/>
    </location>
</feature>
<gene>
    <name evidence="3" type="ORF">V7x_14880</name>
</gene>
<evidence type="ECO:0000313" key="3">
    <source>
        <dbReference type="EMBL" id="TWU65934.1"/>
    </source>
</evidence>
<keyword evidence="1" id="KW-0175">Coiled coil</keyword>
<reference evidence="3 4" key="1">
    <citation type="submission" date="2019-02" db="EMBL/GenBank/DDBJ databases">
        <title>Deep-cultivation of Planctomycetes and their phenomic and genomic characterization uncovers novel biology.</title>
        <authorList>
            <person name="Wiegand S."/>
            <person name="Jogler M."/>
            <person name="Boedeker C."/>
            <person name="Pinto D."/>
            <person name="Vollmers J."/>
            <person name="Rivas-Marin E."/>
            <person name="Kohn T."/>
            <person name="Peeters S.H."/>
            <person name="Heuer A."/>
            <person name="Rast P."/>
            <person name="Oberbeckmann S."/>
            <person name="Bunk B."/>
            <person name="Jeske O."/>
            <person name="Meyerdierks A."/>
            <person name="Storesund J.E."/>
            <person name="Kallscheuer N."/>
            <person name="Luecker S."/>
            <person name="Lage O.M."/>
            <person name="Pohl T."/>
            <person name="Merkel B.J."/>
            <person name="Hornburger P."/>
            <person name="Mueller R.-W."/>
            <person name="Bruemmer F."/>
            <person name="Labrenz M."/>
            <person name="Spormann A.M."/>
            <person name="Op Den Camp H."/>
            <person name="Overmann J."/>
            <person name="Amann R."/>
            <person name="Jetten M.S.M."/>
            <person name="Mascher T."/>
            <person name="Medema M.H."/>
            <person name="Devos D.P."/>
            <person name="Kaster A.-K."/>
            <person name="Ovreas L."/>
            <person name="Rohde M."/>
            <person name="Galperin M.Y."/>
            <person name="Jogler C."/>
        </authorList>
    </citation>
    <scope>NUCLEOTIDE SEQUENCE [LARGE SCALE GENOMIC DNA]</scope>
    <source>
        <strain evidence="3 4">V7</strain>
    </source>
</reference>
<dbReference type="RefSeq" id="WP_146412401.1">
    <property type="nucleotide sequence ID" value="NZ_SJPZ01000001.1"/>
</dbReference>
<dbReference type="EMBL" id="SJPZ01000001">
    <property type="protein sequence ID" value="TWU65934.1"/>
    <property type="molecule type" value="Genomic_DNA"/>
</dbReference>
<comment type="caution">
    <text evidence="3">The sequence shown here is derived from an EMBL/GenBank/DDBJ whole genome shotgun (WGS) entry which is preliminary data.</text>
</comment>
<keyword evidence="2" id="KW-0812">Transmembrane</keyword>
<dbReference type="AlphaFoldDB" id="A0A5C6FUH9"/>
<name>A0A5C6FUH9_9PLAN</name>
<feature type="transmembrane region" description="Helical" evidence="2">
    <location>
        <begin position="12"/>
        <end position="36"/>
    </location>
</feature>
<evidence type="ECO:0000256" key="2">
    <source>
        <dbReference type="SAM" id="Phobius"/>
    </source>
</evidence>
<keyword evidence="2" id="KW-0472">Membrane</keyword>
<evidence type="ECO:0000256" key="1">
    <source>
        <dbReference type="SAM" id="Coils"/>
    </source>
</evidence>